<accession>A0A2T1HV31</accession>
<dbReference type="InterPro" id="IPR029069">
    <property type="entry name" value="HotDog_dom_sf"/>
</dbReference>
<evidence type="ECO:0000313" key="4">
    <source>
        <dbReference type="EMBL" id="PSC05379.1"/>
    </source>
</evidence>
<organism evidence="4 5">
    <name type="scientific">Alsobacter soli</name>
    <dbReference type="NCBI Taxonomy" id="2109933"/>
    <lineage>
        <taxon>Bacteria</taxon>
        <taxon>Pseudomonadati</taxon>
        <taxon>Pseudomonadota</taxon>
        <taxon>Alphaproteobacteria</taxon>
        <taxon>Hyphomicrobiales</taxon>
        <taxon>Alsobacteraceae</taxon>
        <taxon>Alsobacter</taxon>
    </lineage>
</organism>
<dbReference type="Gene3D" id="3.40.718.10">
    <property type="entry name" value="Isopropylmalate Dehydrogenase"/>
    <property type="match status" value="1"/>
</dbReference>
<dbReference type="PANTHER" id="PTHR43356">
    <property type="entry name" value="PHOSPHATE ACETYLTRANSFERASE"/>
    <property type="match status" value="1"/>
</dbReference>
<dbReference type="SUPFAM" id="SSF53659">
    <property type="entry name" value="Isocitrate/Isopropylmalate dehydrogenase-like"/>
    <property type="match status" value="1"/>
</dbReference>
<dbReference type="RefSeq" id="WP_106336388.1">
    <property type="nucleotide sequence ID" value="NZ_PVZS01000008.1"/>
</dbReference>
<dbReference type="OrthoDB" id="9800237at2"/>
<dbReference type="NCBIfam" id="NF006045">
    <property type="entry name" value="PRK08190.1"/>
    <property type="match status" value="1"/>
</dbReference>
<gene>
    <name evidence="4" type="ORF">SLNSH_09280</name>
</gene>
<evidence type="ECO:0000313" key="5">
    <source>
        <dbReference type="Proteomes" id="UP000239772"/>
    </source>
</evidence>
<reference evidence="5" key="1">
    <citation type="submission" date="2018-03" db="EMBL/GenBank/DDBJ databases">
        <authorList>
            <person name="Sun L."/>
            <person name="Liu H."/>
            <person name="Chen W."/>
            <person name="Huang K."/>
            <person name="Liu W."/>
            <person name="Gao X."/>
        </authorList>
    </citation>
    <scope>NUCLEOTIDE SEQUENCE [LARGE SCALE GENOMIC DNA]</scope>
    <source>
        <strain evidence="5">SH9</strain>
    </source>
</reference>
<keyword evidence="1" id="KW-0808">Transferase</keyword>
<feature type="domain" description="Phosphate acetyl/butaryl transferase" evidence="3">
    <location>
        <begin position="233"/>
        <end position="452"/>
    </location>
</feature>
<dbReference type="SUPFAM" id="SSF54637">
    <property type="entry name" value="Thioesterase/thiol ester dehydrase-isomerase"/>
    <property type="match status" value="1"/>
</dbReference>
<dbReference type="Gene3D" id="3.10.129.10">
    <property type="entry name" value="Hotdog Thioesterase"/>
    <property type="match status" value="1"/>
</dbReference>
<dbReference type="EMBL" id="PVZS01000008">
    <property type="protein sequence ID" value="PSC05379.1"/>
    <property type="molecule type" value="Genomic_DNA"/>
</dbReference>
<keyword evidence="5" id="KW-1185">Reference proteome</keyword>
<dbReference type="GO" id="GO:0016746">
    <property type="term" value="F:acyltransferase activity"/>
    <property type="evidence" value="ECO:0007669"/>
    <property type="project" value="UniProtKB-KW"/>
</dbReference>
<dbReference type="InterPro" id="IPR002505">
    <property type="entry name" value="PTA_PTB"/>
</dbReference>
<evidence type="ECO:0000256" key="2">
    <source>
        <dbReference type="ARBA" id="ARBA00023315"/>
    </source>
</evidence>
<name>A0A2T1HV31_9HYPH</name>
<keyword evidence="2" id="KW-0012">Acyltransferase</keyword>
<protein>
    <submittedName>
        <fullName evidence="4">Enoyl-CoA hydratase</fullName>
    </submittedName>
</protein>
<evidence type="ECO:0000259" key="3">
    <source>
        <dbReference type="Pfam" id="PF01515"/>
    </source>
</evidence>
<dbReference type="AlphaFoldDB" id="A0A2T1HV31"/>
<evidence type="ECO:0000256" key="1">
    <source>
        <dbReference type="ARBA" id="ARBA00022679"/>
    </source>
</evidence>
<dbReference type="InterPro" id="IPR050500">
    <property type="entry name" value="Phos_Acetyltrans/Butyryltrans"/>
</dbReference>
<dbReference type="PANTHER" id="PTHR43356:SF2">
    <property type="entry name" value="PHOSPHATE ACETYLTRANSFERASE"/>
    <property type="match status" value="1"/>
</dbReference>
<sequence>MSASDTIRNRTWDQLQVGETATVERVCAVQDLILFAHVSGNTNPLMLPTQEEARAAVPAMAPSLWVGSLVSAVLGNILPGAGTVYRAQSFRFPSRVHVGDRLVATVKCVAKRERPLAVFETTVATADGRVVCEGTAEVEAPLTSVSTARRTLPQIIVDQHDHFAKLMAAAAHLPPLKTAVVCPDDRNSIGGVAMSAKGGLITPILIGDEGAIRRAAADQGVDLSGFPVVAEKDHRAAAAKAVAMVRAGEAGAIMKGNVHSDELLAQVVKKDGGLRGPRRISHCFVLDVPTLDHLLFVSDAAINISPDLTTKVDIVQNAIDLAQACGLPKPRVGVLSAVETVNVAIPSTLDAAVLSKMADRGQIKGAVVDGPLAMDNAIDLEAAQTKGIGSLVAGRADILIVPNLEAGNMLAKELTFVARAEAAGLVLGASAPVMLTSRADDARARMASCALALLYEHFRREGAPAGARPARRLAS</sequence>
<dbReference type="Pfam" id="PF01515">
    <property type="entry name" value="PTA_PTB"/>
    <property type="match status" value="1"/>
</dbReference>
<dbReference type="NCBIfam" id="NF008852">
    <property type="entry name" value="PRK11890.1"/>
    <property type="match status" value="1"/>
</dbReference>
<comment type="caution">
    <text evidence="4">The sequence shown here is derived from an EMBL/GenBank/DDBJ whole genome shotgun (WGS) entry which is preliminary data.</text>
</comment>
<dbReference type="CDD" id="cd03449">
    <property type="entry name" value="R_hydratase"/>
    <property type="match status" value="1"/>
</dbReference>
<proteinExistence type="predicted"/>
<dbReference type="Proteomes" id="UP000239772">
    <property type="component" value="Unassembled WGS sequence"/>
</dbReference>